<feature type="non-terminal residue" evidence="1">
    <location>
        <position position="1"/>
    </location>
</feature>
<evidence type="ECO:0000313" key="1">
    <source>
        <dbReference type="EMBL" id="PON86641.1"/>
    </source>
</evidence>
<organism evidence="1 2">
    <name type="scientific">Trema orientale</name>
    <name type="common">Charcoal tree</name>
    <name type="synonym">Celtis orientalis</name>
    <dbReference type="NCBI Taxonomy" id="63057"/>
    <lineage>
        <taxon>Eukaryota</taxon>
        <taxon>Viridiplantae</taxon>
        <taxon>Streptophyta</taxon>
        <taxon>Embryophyta</taxon>
        <taxon>Tracheophyta</taxon>
        <taxon>Spermatophyta</taxon>
        <taxon>Magnoliopsida</taxon>
        <taxon>eudicotyledons</taxon>
        <taxon>Gunneridae</taxon>
        <taxon>Pentapetalae</taxon>
        <taxon>rosids</taxon>
        <taxon>fabids</taxon>
        <taxon>Rosales</taxon>
        <taxon>Cannabaceae</taxon>
        <taxon>Trema</taxon>
    </lineage>
</organism>
<comment type="caution">
    <text evidence="1">The sequence shown here is derived from an EMBL/GenBank/DDBJ whole genome shotgun (WGS) entry which is preliminary data.</text>
</comment>
<dbReference type="InParanoid" id="A0A2P5EM69"/>
<proteinExistence type="predicted"/>
<evidence type="ECO:0008006" key="3">
    <source>
        <dbReference type="Google" id="ProtNLM"/>
    </source>
</evidence>
<dbReference type="AlphaFoldDB" id="A0A2P5EM69"/>
<keyword evidence="2" id="KW-1185">Reference proteome</keyword>
<sequence>KSTKLNTSDMLQRRRPYQSLSPKWCLMFRQNQENADYLFIHCDFAFMLWGELLKEFKLGWVFPRGCAYVDSTARLSLLQREKEDLDCVDDDNFMGYMTGEK</sequence>
<protein>
    <recommendedName>
        <fullName evidence="3">Reverse transcriptase zinc-binding domain-containing protein</fullName>
    </recommendedName>
</protein>
<gene>
    <name evidence="1" type="ORF">TorRG33x02_175770</name>
</gene>
<dbReference type="EMBL" id="JXTC01000129">
    <property type="protein sequence ID" value="PON86641.1"/>
    <property type="molecule type" value="Genomic_DNA"/>
</dbReference>
<dbReference type="OrthoDB" id="999555at2759"/>
<dbReference type="Proteomes" id="UP000237000">
    <property type="component" value="Unassembled WGS sequence"/>
</dbReference>
<accession>A0A2P5EM69</accession>
<name>A0A2P5EM69_TREOI</name>
<evidence type="ECO:0000313" key="2">
    <source>
        <dbReference type="Proteomes" id="UP000237000"/>
    </source>
</evidence>
<reference evidence="2" key="1">
    <citation type="submission" date="2016-06" db="EMBL/GenBank/DDBJ databases">
        <title>Parallel loss of symbiosis genes in relatives of nitrogen-fixing non-legume Parasponia.</title>
        <authorList>
            <person name="Van Velzen R."/>
            <person name="Holmer R."/>
            <person name="Bu F."/>
            <person name="Rutten L."/>
            <person name="Van Zeijl A."/>
            <person name="Liu W."/>
            <person name="Santuari L."/>
            <person name="Cao Q."/>
            <person name="Sharma T."/>
            <person name="Shen D."/>
            <person name="Roswanjaya Y."/>
            <person name="Wardhani T."/>
            <person name="Kalhor M.S."/>
            <person name="Jansen J."/>
            <person name="Van den Hoogen J."/>
            <person name="Gungor B."/>
            <person name="Hartog M."/>
            <person name="Hontelez J."/>
            <person name="Verver J."/>
            <person name="Yang W.-C."/>
            <person name="Schijlen E."/>
            <person name="Repin R."/>
            <person name="Schilthuizen M."/>
            <person name="Schranz E."/>
            <person name="Heidstra R."/>
            <person name="Miyata K."/>
            <person name="Fedorova E."/>
            <person name="Kohlen W."/>
            <person name="Bisseling T."/>
            <person name="Smit S."/>
            <person name="Geurts R."/>
        </authorList>
    </citation>
    <scope>NUCLEOTIDE SEQUENCE [LARGE SCALE GENOMIC DNA]</scope>
    <source>
        <strain evidence="2">cv. RG33-2</strain>
    </source>
</reference>